<dbReference type="PANTHER" id="PTHR30250">
    <property type="entry name" value="PST FAMILY PREDICTED COLANIC ACID TRANSPORTER"/>
    <property type="match status" value="1"/>
</dbReference>
<keyword evidence="8" id="KW-1185">Reference proteome</keyword>
<feature type="transmembrane region" description="Helical" evidence="6">
    <location>
        <begin position="181"/>
        <end position="205"/>
    </location>
</feature>
<feature type="transmembrane region" description="Helical" evidence="6">
    <location>
        <begin position="442"/>
        <end position="460"/>
    </location>
</feature>
<gene>
    <name evidence="7" type="ORF">D1B33_07225</name>
</gene>
<accession>A0A396SR48</accession>
<feature type="transmembrane region" description="Helical" evidence="6">
    <location>
        <begin position="46"/>
        <end position="68"/>
    </location>
</feature>
<keyword evidence="4 6" id="KW-1133">Transmembrane helix</keyword>
<evidence type="ECO:0000256" key="5">
    <source>
        <dbReference type="ARBA" id="ARBA00023136"/>
    </source>
</evidence>
<keyword evidence="2" id="KW-1003">Cell membrane</keyword>
<dbReference type="InterPro" id="IPR002797">
    <property type="entry name" value="Polysacc_synth"/>
</dbReference>
<reference evidence="7 8" key="1">
    <citation type="submission" date="2018-08" db="EMBL/GenBank/DDBJ databases">
        <title>Lysinibacillus sp. YLB-03 draft genome sequence.</title>
        <authorList>
            <person name="Yu L."/>
        </authorList>
    </citation>
    <scope>NUCLEOTIDE SEQUENCE [LARGE SCALE GENOMIC DNA]</scope>
    <source>
        <strain evidence="7 8">YLB-03</strain>
    </source>
</reference>
<evidence type="ECO:0000256" key="2">
    <source>
        <dbReference type="ARBA" id="ARBA00022475"/>
    </source>
</evidence>
<comment type="caution">
    <text evidence="7">The sequence shown here is derived from an EMBL/GenBank/DDBJ whole genome shotgun (WGS) entry which is preliminary data.</text>
</comment>
<dbReference type="RefSeq" id="WP_118875691.1">
    <property type="nucleotide sequence ID" value="NZ_QWEI01000002.1"/>
</dbReference>
<feature type="transmembrane region" description="Helical" evidence="6">
    <location>
        <begin position="89"/>
        <end position="108"/>
    </location>
</feature>
<name>A0A396SR48_9BACL</name>
<keyword evidence="3 6" id="KW-0812">Transmembrane</keyword>
<keyword evidence="5 6" id="KW-0472">Membrane</keyword>
<evidence type="ECO:0000256" key="3">
    <source>
        <dbReference type="ARBA" id="ARBA00022692"/>
    </source>
</evidence>
<feature type="transmembrane region" description="Helical" evidence="6">
    <location>
        <begin position="279"/>
        <end position="299"/>
    </location>
</feature>
<feature type="transmembrane region" description="Helical" evidence="6">
    <location>
        <begin position="466"/>
        <end position="485"/>
    </location>
</feature>
<evidence type="ECO:0000313" key="7">
    <source>
        <dbReference type="EMBL" id="RHW38659.1"/>
    </source>
</evidence>
<feature type="transmembrane region" description="Helical" evidence="6">
    <location>
        <begin position="412"/>
        <end position="430"/>
    </location>
</feature>
<dbReference type="PANTHER" id="PTHR30250:SF24">
    <property type="entry name" value="STAGE V SPORULATION PROTEIN B"/>
    <property type="match status" value="1"/>
</dbReference>
<dbReference type="EMBL" id="QWEI01000002">
    <property type="protein sequence ID" value="RHW38659.1"/>
    <property type="molecule type" value="Genomic_DNA"/>
</dbReference>
<evidence type="ECO:0000256" key="4">
    <source>
        <dbReference type="ARBA" id="ARBA00022989"/>
    </source>
</evidence>
<organism evidence="7 8">
    <name type="scientific">Ureibacillus yapensis</name>
    <dbReference type="NCBI Taxonomy" id="2304605"/>
    <lineage>
        <taxon>Bacteria</taxon>
        <taxon>Bacillati</taxon>
        <taxon>Bacillota</taxon>
        <taxon>Bacilli</taxon>
        <taxon>Bacillales</taxon>
        <taxon>Caryophanaceae</taxon>
        <taxon>Ureibacillus</taxon>
    </lineage>
</organism>
<evidence type="ECO:0000256" key="1">
    <source>
        <dbReference type="ARBA" id="ARBA00004651"/>
    </source>
</evidence>
<dbReference type="InterPro" id="IPR050833">
    <property type="entry name" value="Poly_Biosynth_Transport"/>
</dbReference>
<sequence length="505" mass="56057">MSSFMKGTVFLTFVIFLSKLFGFIYRMQFMRVAGEEAVGIYMTSYPAFIFFVSLLQLGIPIAVAKVIAELHAKRKDGQLASVMKTASRWSFLSIVIFMPLLFLFIPYLAGTLLHNEATSLTLYIALGAVPIVVFSGLIRGYLQGIAVISATAWSQMLEQVIRIGFITLLLPYFATPDNPALTAAYAMGITVIGEVFSLLYLYIHYQYEKKKAKKSAEQKAYPAMPLLRIAVPSAGSRLFGTFTWFLEPIVFLKALTVSGLTAVGATTLYGVISGVHVPLLLFPSFIPNALAIVLIPAVSDAVARGNYQLLNERIGISLRLSSLVGCYAAAYFFIHGDELAMKLFHLEENRGFMKILAPIFYFYYIQSPLQSILQAVDEARPAMMNSIYGGLGKLFVMFVLASQPFIQEFGAIIAIGFGVLVTSFLHMATLRGHKMISAGFRFFAIPYGVFMLTCIIQTYFIPKVSFGFWTNSALTLLILTLLLLLTNQIRWSDFKVVRSIFSRGL</sequence>
<feature type="transmembrane region" description="Helical" evidence="6">
    <location>
        <begin position="120"/>
        <end position="138"/>
    </location>
</feature>
<dbReference type="Pfam" id="PF01943">
    <property type="entry name" value="Polysacc_synt"/>
    <property type="match status" value="1"/>
</dbReference>
<dbReference type="AlphaFoldDB" id="A0A396SR48"/>
<protein>
    <submittedName>
        <fullName evidence="7">Polysaccharide biosynthesis protein</fullName>
    </submittedName>
</protein>
<dbReference type="OrthoDB" id="9775950at2"/>
<evidence type="ECO:0000256" key="6">
    <source>
        <dbReference type="SAM" id="Phobius"/>
    </source>
</evidence>
<proteinExistence type="predicted"/>
<dbReference type="Proteomes" id="UP000265692">
    <property type="component" value="Unassembled WGS sequence"/>
</dbReference>
<dbReference type="PIRSF" id="PIRSF038958">
    <property type="entry name" value="PG_synth_SpoVB"/>
    <property type="match status" value="1"/>
</dbReference>
<dbReference type="InterPro" id="IPR024923">
    <property type="entry name" value="PG_synth_SpoVB"/>
</dbReference>
<dbReference type="CDD" id="cd13124">
    <property type="entry name" value="MATE_SpoVB_like"/>
    <property type="match status" value="1"/>
</dbReference>
<dbReference type="GO" id="GO:0005886">
    <property type="term" value="C:plasma membrane"/>
    <property type="evidence" value="ECO:0007669"/>
    <property type="project" value="UniProtKB-SubCell"/>
</dbReference>
<feature type="transmembrane region" description="Helical" evidence="6">
    <location>
        <begin position="314"/>
        <end position="334"/>
    </location>
</feature>
<feature type="transmembrane region" description="Helical" evidence="6">
    <location>
        <begin position="251"/>
        <end position="272"/>
    </location>
</feature>
<evidence type="ECO:0000313" key="8">
    <source>
        <dbReference type="Proteomes" id="UP000265692"/>
    </source>
</evidence>
<comment type="subcellular location">
    <subcellularLocation>
        <location evidence="1">Cell membrane</location>
        <topology evidence="1">Multi-pass membrane protein</topology>
    </subcellularLocation>
</comment>